<keyword evidence="2" id="KW-0012">Acyltransferase</keyword>
<reference evidence="2 3" key="1">
    <citation type="submission" date="2016-10" db="EMBL/GenBank/DDBJ databases">
        <authorList>
            <person name="de Groot N.N."/>
        </authorList>
    </citation>
    <scope>NUCLEOTIDE SEQUENCE [LARGE SCALE GENOMIC DNA]</scope>
    <source>
        <strain evidence="2 3">IBRC-M 10780</strain>
    </source>
</reference>
<dbReference type="EMBL" id="FOHE01000006">
    <property type="protein sequence ID" value="SET16321.1"/>
    <property type="molecule type" value="Genomic_DNA"/>
</dbReference>
<organism evidence="2 3">
    <name type="scientific">Oceanobacillus limi</name>
    <dbReference type="NCBI Taxonomy" id="930131"/>
    <lineage>
        <taxon>Bacteria</taxon>
        <taxon>Bacillati</taxon>
        <taxon>Bacillota</taxon>
        <taxon>Bacilli</taxon>
        <taxon>Bacillales</taxon>
        <taxon>Bacillaceae</taxon>
        <taxon>Oceanobacillus</taxon>
    </lineage>
</organism>
<dbReference type="CDD" id="cd04301">
    <property type="entry name" value="NAT_SF"/>
    <property type="match status" value="1"/>
</dbReference>
<dbReference type="InterPro" id="IPR016181">
    <property type="entry name" value="Acyl_CoA_acyltransferase"/>
</dbReference>
<dbReference type="AlphaFoldDB" id="A0A1I0CA20"/>
<accession>A0A1I0CA20</accession>
<dbReference type="GO" id="GO:0016747">
    <property type="term" value="F:acyltransferase activity, transferring groups other than amino-acyl groups"/>
    <property type="evidence" value="ECO:0007669"/>
    <property type="project" value="InterPro"/>
</dbReference>
<dbReference type="Proteomes" id="UP000198618">
    <property type="component" value="Unassembled WGS sequence"/>
</dbReference>
<sequence length="136" mass="16011">MSIQIKRIEKELVWEIRHQVMWPDKAFNYIKLAEDDLGIHFGLFTKGRLVSVVSLFIAEEECQFRKFATLQDEQGNGYGTTLLEFAIKEAKKHGIARIWCNARENKTDFYKKFGLQETNNRFEKGGKSYLIMEKRI</sequence>
<evidence type="ECO:0000313" key="3">
    <source>
        <dbReference type="Proteomes" id="UP000198618"/>
    </source>
</evidence>
<dbReference type="Gene3D" id="3.40.630.30">
    <property type="match status" value="1"/>
</dbReference>
<dbReference type="SUPFAM" id="SSF55729">
    <property type="entry name" value="Acyl-CoA N-acyltransferases (Nat)"/>
    <property type="match status" value="1"/>
</dbReference>
<feature type="domain" description="N-acetyltransferase" evidence="1">
    <location>
        <begin position="1"/>
        <end position="136"/>
    </location>
</feature>
<dbReference type="STRING" id="930131.SAMN05216389_106115"/>
<keyword evidence="2" id="KW-0808">Transferase</keyword>
<evidence type="ECO:0000259" key="1">
    <source>
        <dbReference type="PROSITE" id="PS51186"/>
    </source>
</evidence>
<dbReference type="Pfam" id="PF13673">
    <property type="entry name" value="Acetyltransf_10"/>
    <property type="match status" value="1"/>
</dbReference>
<dbReference type="PROSITE" id="PS51186">
    <property type="entry name" value="GNAT"/>
    <property type="match status" value="1"/>
</dbReference>
<protein>
    <submittedName>
        <fullName evidence="2">Predicted N-acyltransferase, GNAT family</fullName>
    </submittedName>
</protein>
<evidence type="ECO:0000313" key="2">
    <source>
        <dbReference type="EMBL" id="SET16321.1"/>
    </source>
</evidence>
<name>A0A1I0CA20_9BACI</name>
<gene>
    <name evidence="2" type="ORF">SAMN05216389_106115</name>
</gene>
<proteinExistence type="predicted"/>
<dbReference type="InterPro" id="IPR000182">
    <property type="entry name" value="GNAT_dom"/>
</dbReference>
<dbReference type="RefSeq" id="WP_425287848.1">
    <property type="nucleotide sequence ID" value="NZ_FOHE01000006.1"/>
</dbReference>
<keyword evidence="3" id="KW-1185">Reference proteome</keyword>